<feature type="transmembrane region" description="Helical" evidence="14">
    <location>
        <begin position="43"/>
        <end position="60"/>
    </location>
</feature>
<keyword evidence="4 13" id="KW-0894">Sodium channel</keyword>
<comment type="subcellular location">
    <subcellularLocation>
        <location evidence="1">Membrane</location>
        <topology evidence="1">Multi-pass membrane protein</topology>
    </subcellularLocation>
</comment>
<evidence type="ECO:0000256" key="8">
    <source>
        <dbReference type="ARBA" id="ARBA00023065"/>
    </source>
</evidence>
<keyword evidence="11 13" id="KW-0739">Sodium transport</keyword>
<dbReference type="EMBL" id="UYRT01004675">
    <property type="protein sequence ID" value="VDK36992.1"/>
    <property type="molecule type" value="Genomic_DNA"/>
</dbReference>
<keyword evidence="12 13" id="KW-0407">Ion channel</keyword>
<dbReference type="GO" id="GO:0005272">
    <property type="term" value="F:sodium channel activity"/>
    <property type="evidence" value="ECO:0007669"/>
    <property type="project" value="UniProtKB-KW"/>
</dbReference>
<proteinExistence type="inferred from homology"/>
<dbReference type="InterPro" id="IPR001873">
    <property type="entry name" value="ENaC"/>
</dbReference>
<accession>A0A3P6PJF2</accession>
<evidence type="ECO:0000256" key="11">
    <source>
        <dbReference type="ARBA" id="ARBA00023201"/>
    </source>
</evidence>
<evidence type="ECO:0000313" key="16">
    <source>
        <dbReference type="EMBL" id="VDK36992.1"/>
    </source>
</evidence>
<gene>
    <name evidence="16" type="ORF">GPUH_LOCUS2922</name>
</gene>
<protein>
    <recommendedName>
        <fullName evidence="15">Degenerin mec-4/10 cytosolic domain-containing protein</fullName>
    </recommendedName>
</protein>
<keyword evidence="9 14" id="KW-0472">Membrane</keyword>
<evidence type="ECO:0000256" key="2">
    <source>
        <dbReference type="ARBA" id="ARBA00007193"/>
    </source>
</evidence>
<sequence>MVTGEMDPKALPYDKRLAWHFKEFCYKTSAHGIPMIGRAPNKYYRGVWILLFLGCLTMLYHNAQSVLDKYHRNEKIVDIQLKFGMFVLYSLVKYISSAAFSCTKPSSANEYGIRVNRKLTAFISGRDV</sequence>
<dbReference type="Pfam" id="PF22214">
    <property type="entry name" value="Mec-4_10_cyt"/>
    <property type="match status" value="1"/>
</dbReference>
<evidence type="ECO:0000256" key="6">
    <source>
        <dbReference type="ARBA" id="ARBA00022989"/>
    </source>
</evidence>
<dbReference type="InterPro" id="IPR054001">
    <property type="entry name" value="Mec-4/10_cyt"/>
</dbReference>
<evidence type="ECO:0000256" key="10">
    <source>
        <dbReference type="ARBA" id="ARBA00023180"/>
    </source>
</evidence>
<evidence type="ECO:0000256" key="14">
    <source>
        <dbReference type="SAM" id="Phobius"/>
    </source>
</evidence>
<evidence type="ECO:0000313" key="17">
    <source>
        <dbReference type="Proteomes" id="UP000271098"/>
    </source>
</evidence>
<evidence type="ECO:0000259" key="15">
    <source>
        <dbReference type="Pfam" id="PF22214"/>
    </source>
</evidence>
<keyword evidence="17" id="KW-1185">Reference proteome</keyword>
<feature type="domain" description="Degenerin mec-4/10 cytosolic" evidence="15">
    <location>
        <begin position="1"/>
        <end position="23"/>
    </location>
</feature>
<evidence type="ECO:0000256" key="13">
    <source>
        <dbReference type="RuleBase" id="RU000679"/>
    </source>
</evidence>
<dbReference type="AlphaFoldDB" id="A0A3P6PJF2"/>
<evidence type="ECO:0000256" key="9">
    <source>
        <dbReference type="ARBA" id="ARBA00023136"/>
    </source>
</evidence>
<keyword evidence="5 13" id="KW-0812">Transmembrane</keyword>
<dbReference type="OrthoDB" id="5813816at2759"/>
<dbReference type="GO" id="GO:0016020">
    <property type="term" value="C:membrane"/>
    <property type="evidence" value="ECO:0007669"/>
    <property type="project" value="UniProtKB-SubCell"/>
</dbReference>
<keyword evidence="10" id="KW-0325">Glycoprotein</keyword>
<reference evidence="16 17" key="1">
    <citation type="submission" date="2018-11" db="EMBL/GenBank/DDBJ databases">
        <authorList>
            <consortium name="Pathogen Informatics"/>
        </authorList>
    </citation>
    <scope>NUCLEOTIDE SEQUENCE [LARGE SCALE GENOMIC DNA]</scope>
</reference>
<evidence type="ECO:0000256" key="5">
    <source>
        <dbReference type="ARBA" id="ARBA00022692"/>
    </source>
</evidence>
<evidence type="ECO:0000256" key="4">
    <source>
        <dbReference type="ARBA" id="ARBA00022461"/>
    </source>
</evidence>
<keyword evidence="3 13" id="KW-0813">Transport</keyword>
<evidence type="ECO:0000256" key="7">
    <source>
        <dbReference type="ARBA" id="ARBA00023053"/>
    </source>
</evidence>
<comment type="similarity">
    <text evidence="2 13">Belongs to the amiloride-sensitive sodium channel (TC 1.A.6) family.</text>
</comment>
<organism evidence="16 17">
    <name type="scientific">Gongylonema pulchrum</name>
    <dbReference type="NCBI Taxonomy" id="637853"/>
    <lineage>
        <taxon>Eukaryota</taxon>
        <taxon>Metazoa</taxon>
        <taxon>Ecdysozoa</taxon>
        <taxon>Nematoda</taxon>
        <taxon>Chromadorea</taxon>
        <taxon>Rhabditida</taxon>
        <taxon>Spirurina</taxon>
        <taxon>Spiruromorpha</taxon>
        <taxon>Spiruroidea</taxon>
        <taxon>Gongylonematidae</taxon>
        <taxon>Gongylonema</taxon>
    </lineage>
</organism>
<evidence type="ECO:0000256" key="3">
    <source>
        <dbReference type="ARBA" id="ARBA00022448"/>
    </source>
</evidence>
<evidence type="ECO:0000256" key="1">
    <source>
        <dbReference type="ARBA" id="ARBA00004141"/>
    </source>
</evidence>
<keyword evidence="8 13" id="KW-0406">Ion transport</keyword>
<keyword evidence="6 14" id="KW-1133">Transmembrane helix</keyword>
<evidence type="ECO:0000256" key="12">
    <source>
        <dbReference type="ARBA" id="ARBA00023303"/>
    </source>
</evidence>
<name>A0A3P6PJF2_9BILA</name>
<dbReference type="Proteomes" id="UP000271098">
    <property type="component" value="Unassembled WGS sequence"/>
</dbReference>
<keyword evidence="7" id="KW-0915">Sodium</keyword>
<dbReference type="Pfam" id="PF00858">
    <property type="entry name" value="ASC"/>
    <property type="match status" value="1"/>
</dbReference>